<reference evidence="1 2" key="1">
    <citation type="journal article" date="2014" name="Genome Announc.">
        <title>Draft Genome Sequence of Fervidicella metallireducens Strain AeBT, an Iron-Reducing Thermoanaerobe from the Great Artesian Basin.</title>
        <authorList>
            <person name="Patel B.K."/>
        </authorList>
    </citation>
    <scope>NUCLEOTIDE SEQUENCE [LARGE SCALE GENOMIC DNA]</scope>
    <source>
        <strain evidence="1 2">AeB</strain>
    </source>
</reference>
<proteinExistence type="predicted"/>
<evidence type="ECO:0000313" key="1">
    <source>
        <dbReference type="EMBL" id="EYE87276.1"/>
    </source>
</evidence>
<evidence type="ECO:0000313" key="2">
    <source>
        <dbReference type="Proteomes" id="UP000019681"/>
    </source>
</evidence>
<dbReference type="AlphaFoldDB" id="A0A017RRP6"/>
<dbReference type="Proteomes" id="UP000019681">
    <property type="component" value="Unassembled WGS sequence"/>
</dbReference>
<dbReference type="EMBL" id="AZQP01000075">
    <property type="protein sequence ID" value="EYE87276.1"/>
    <property type="molecule type" value="Genomic_DNA"/>
</dbReference>
<comment type="caution">
    <text evidence="1">The sequence shown here is derived from an EMBL/GenBank/DDBJ whole genome shotgun (WGS) entry which is preliminary data.</text>
</comment>
<name>A0A017RRP6_9CLOT</name>
<accession>A0A017RRP6</accession>
<protein>
    <submittedName>
        <fullName evidence="1">Uncharacterized protein</fullName>
    </submittedName>
</protein>
<keyword evidence="2" id="KW-1185">Reference proteome</keyword>
<sequence>MKNFRSSLNGTHNYCNLIINKLFVQPATLGM</sequence>
<organism evidence="1 2">
    <name type="scientific">Fervidicella metallireducens AeB</name>
    <dbReference type="NCBI Taxonomy" id="1403537"/>
    <lineage>
        <taxon>Bacteria</taxon>
        <taxon>Bacillati</taxon>
        <taxon>Bacillota</taxon>
        <taxon>Clostridia</taxon>
        <taxon>Eubacteriales</taxon>
        <taxon>Clostridiaceae</taxon>
        <taxon>Fervidicella</taxon>
    </lineage>
</organism>
<gene>
    <name evidence="1" type="ORF">Q428_14140</name>
</gene>